<dbReference type="InterPro" id="IPR011083">
    <property type="entry name" value="Phage_tail_collar_dom"/>
</dbReference>
<dbReference type="SUPFAM" id="SSF88874">
    <property type="entry name" value="Receptor-binding domain of short tail fibre protein gp12"/>
    <property type="match status" value="1"/>
</dbReference>
<evidence type="ECO:0000313" key="3">
    <source>
        <dbReference type="Proteomes" id="UP000639516"/>
    </source>
</evidence>
<dbReference type="Pfam" id="PF07484">
    <property type="entry name" value="Collar"/>
    <property type="match status" value="1"/>
</dbReference>
<dbReference type="InterPro" id="IPR037053">
    <property type="entry name" value="Phage_tail_collar_dom_sf"/>
</dbReference>
<evidence type="ECO:0000313" key="2">
    <source>
        <dbReference type="EMBL" id="MBC9978512.1"/>
    </source>
</evidence>
<keyword evidence="3" id="KW-1185">Reference proteome</keyword>
<dbReference type="Gene3D" id="3.90.1340.10">
    <property type="entry name" value="Phage tail collar domain"/>
    <property type="match status" value="1"/>
</dbReference>
<dbReference type="RefSeq" id="WP_188105237.1">
    <property type="nucleotide sequence ID" value="NZ_JAANIH010000046.1"/>
</dbReference>
<accession>A0ABR7U523</accession>
<feature type="domain" description="Phage tail collar" evidence="1">
    <location>
        <begin position="7"/>
        <end position="63"/>
    </location>
</feature>
<name>A0ABR7U523_9BRAD</name>
<sequence>MSDPFIGEIRLFGFPRVPTGWLACDGSSVSIAQYQVLFAVIGTTYGGDGQQTFKLPDLRGRVPIGQGQGPSLPNYTLGQPGGEDMHTLLESEMPSHSHGLTSSTATATIVTPGPTVHLATASSGNLYAPVANAAPYEAMAACVLPAGQSAPHNNIMPTVVANYCICFEGIFPSGS</sequence>
<dbReference type="Proteomes" id="UP000639516">
    <property type="component" value="Unassembled WGS sequence"/>
</dbReference>
<reference evidence="2 3" key="1">
    <citation type="journal article" date="2020" name="Arch. Microbiol.">
        <title>Bradyrhizobium campsiandrae sp. nov., a nitrogen-fixing bacterial strain isolated from a native leguminous tree from the Amazon adapted to flooded conditions.</title>
        <authorList>
            <person name="Cabral Michel D."/>
            <person name="Martins da Costa E."/>
            <person name="Azarias Guimaraes A."/>
            <person name="Soares de Carvalho T."/>
            <person name="Santos de Castro Caputo P."/>
            <person name="Willems A."/>
            <person name="de Souza Moreira F.M."/>
        </authorList>
    </citation>
    <scope>NUCLEOTIDE SEQUENCE [LARGE SCALE GENOMIC DNA]</scope>
    <source>
        <strain evidence="3">INPA 384B</strain>
    </source>
</reference>
<organism evidence="2 3">
    <name type="scientific">Bradyrhizobium campsiandrae</name>
    <dbReference type="NCBI Taxonomy" id="1729892"/>
    <lineage>
        <taxon>Bacteria</taxon>
        <taxon>Pseudomonadati</taxon>
        <taxon>Pseudomonadota</taxon>
        <taxon>Alphaproteobacteria</taxon>
        <taxon>Hyphomicrobiales</taxon>
        <taxon>Nitrobacteraceae</taxon>
        <taxon>Bradyrhizobium</taxon>
    </lineage>
</organism>
<proteinExistence type="predicted"/>
<gene>
    <name evidence="2" type="ORF">HA482_09810</name>
</gene>
<evidence type="ECO:0000259" key="1">
    <source>
        <dbReference type="Pfam" id="PF07484"/>
    </source>
</evidence>
<comment type="caution">
    <text evidence="2">The sequence shown here is derived from an EMBL/GenBank/DDBJ whole genome shotgun (WGS) entry which is preliminary data.</text>
</comment>
<dbReference type="EMBL" id="JAATTO010000011">
    <property type="protein sequence ID" value="MBC9978512.1"/>
    <property type="molecule type" value="Genomic_DNA"/>
</dbReference>
<protein>
    <submittedName>
        <fullName evidence="2">Phage tail protein</fullName>
    </submittedName>
</protein>